<evidence type="ECO:0000313" key="1">
    <source>
        <dbReference type="EMBL" id="MDU0206410.1"/>
    </source>
</evidence>
<accession>A0ABU3RQ56</accession>
<organism evidence="1 2">
    <name type="scientific">Paenibacillus violae</name>
    <dbReference type="NCBI Taxonomy" id="3077234"/>
    <lineage>
        <taxon>Bacteria</taxon>
        <taxon>Bacillati</taxon>
        <taxon>Bacillota</taxon>
        <taxon>Bacilli</taxon>
        <taxon>Bacillales</taxon>
        <taxon>Paenibacillaceae</taxon>
        <taxon>Paenibacillus</taxon>
    </lineage>
</organism>
<protein>
    <submittedName>
        <fullName evidence="1">Uncharacterized protein</fullName>
    </submittedName>
</protein>
<evidence type="ECO:0000313" key="2">
    <source>
        <dbReference type="Proteomes" id="UP001260980"/>
    </source>
</evidence>
<keyword evidence="2" id="KW-1185">Reference proteome</keyword>
<proteinExistence type="predicted"/>
<comment type="caution">
    <text evidence="1">The sequence shown here is derived from an EMBL/GenBank/DDBJ whole genome shotgun (WGS) entry which is preliminary data.</text>
</comment>
<dbReference type="RefSeq" id="WP_315956205.1">
    <property type="nucleotide sequence ID" value="NZ_JAWCUD010000025.1"/>
</dbReference>
<dbReference type="Proteomes" id="UP001260980">
    <property type="component" value="Unassembled WGS sequence"/>
</dbReference>
<sequence length="56" mass="6216">METVAKKDRAINSKNGSLRCLFLHGTPSMGVIGVSREVESEGSWRQTHGLRYTNPI</sequence>
<gene>
    <name evidence="1" type="ORF">RQP52_35680</name>
</gene>
<reference evidence="1 2" key="1">
    <citation type="submission" date="2023-10" db="EMBL/GenBank/DDBJ databases">
        <title>Paenibacillus strain PFR10 Genome sequencing and assembly.</title>
        <authorList>
            <person name="Kim I."/>
        </authorList>
    </citation>
    <scope>NUCLEOTIDE SEQUENCE [LARGE SCALE GENOMIC DNA]</scope>
    <source>
        <strain evidence="1 2">PFR10</strain>
    </source>
</reference>
<dbReference type="EMBL" id="JAWCUD010000025">
    <property type="protein sequence ID" value="MDU0206410.1"/>
    <property type="molecule type" value="Genomic_DNA"/>
</dbReference>
<name>A0ABU3RQ56_9BACL</name>